<dbReference type="AlphaFoldDB" id="E9D3W1"/>
<dbReference type="Proteomes" id="UP000002497">
    <property type="component" value="Unassembled WGS sequence"/>
</dbReference>
<evidence type="ECO:0000313" key="2">
    <source>
        <dbReference type="Proteomes" id="UP000002497"/>
    </source>
</evidence>
<gene>
    <name evidence="1" type="ORF">CPSG_04300</name>
</gene>
<protein>
    <submittedName>
        <fullName evidence="1">Uncharacterized protein</fullName>
    </submittedName>
</protein>
<evidence type="ECO:0000313" key="1">
    <source>
        <dbReference type="EMBL" id="EFW18754.1"/>
    </source>
</evidence>
<name>E9D3W1_COCPS</name>
<organism evidence="2">
    <name type="scientific">Coccidioides posadasii (strain RMSCC 757 / Silveira)</name>
    <name type="common">Valley fever fungus</name>
    <dbReference type="NCBI Taxonomy" id="443226"/>
    <lineage>
        <taxon>Eukaryota</taxon>
        <taxon>Fungi</taxon>
        <taxon>Dikarya</taxon>
        <taxon>Ascomycota</taxon>
        <taxon>Pezizomycotina</taxon>
        <taxon>Eurotiomycetes</taxon>
        <taxon>Eurotiomycetidae</taxon>
        <taxon>Onygenales</taxon>
        <taxon>Onygenaceae</taxon>
        <taxon>Coccidioides</taxon>
    </lineage>
</organism>
<reference evidence="2" key="2">
    <citation type="submission" date="2010-03" db="EMBL/GenBank/DDBJ databases">
        <title>The genome sequence of Coccidioides posadasii strain Silveira.</title>
        <authorList>
            <consortium name="The Broad Institute Genome Sequencing Center for Infectious Disease"/>
            <person name="Neafsey D."/>
            <person name="Orbach M."/>
            <person name="Henn M.R."/>
            <person name="Cole G.T."/>
            <person name="Galgiani J."/>
            <person name="Gardner M.J."/>
            <person name="Kirkland T.N."/>
            <person name="Taylor J.W."/>
            <person name="Young S.K."/>
            <person name="Zeng Q."/>
            <person name="Koehrsen M."/>
            <person name="Alvarado L."/>
            <person name="Berlin A."/>
            <person name="Borenstein D."/>
            <person name="Chapman S.B."/>
            <person name="Chen Z."/>
            <person name="Engels R."/>
            <person name="Freedman E."/>
            <person name="Gellesch M."/>
            <person name="Goldberg J."/>
            <person name="Griggs A."/>
            <person name="Gujja S."/>
            <person name="Heilman E."/>
            <person name="Heiman D."/>
            <person name="Howarth C."/>
            <person name="Jen D."/>
            <person name="Larson L."/>
            <person name="Mehta T."/>
            <person name="Neiman D."/>
            <person name="Park D."/>
            <person name="Pearson M."/>
            <person name="Richards J."/>
            <person name="Roberts A."/>
            <person name="Saif S."/>
            <person name="Shea T."/>
            <person name="Shenoy N."/>
            <person name="Sisk P."/>
            <person name="Stolte C."/>
            <person name="Sykes S."/>
            <person name="Walk T."/>
            <person name="White J."/>
            <person name="Yandava C."/>
            <person name="Haas B."/>
            <person name="Nusbaum C."/>
            <person name="Birren B."/>
        </authorList>
    </citation>
    <scope>NUCLEOTIDE SEQUENCE [LARGE SCALE GENOMIC DNA]</scope>
    <source>
        <strain evidence="2">RMSCC 757 / Silveira</strain>
    </source>
</reference>
<dbReference type="VEuPathDB" id="FungiDB:CPSG_04300"/>
<dbReference type="EMBL" id="GL636491">
    <property type="protein sequence ID" value="EFW18754.1"/>
    <property type="molecule type" value="Genomic_DNA"/>
</dbReference>
<dbReference type="HOGENOM" id="CLU_2291458_0_0_1"/>
<accession>E9D3W1</accession>
<sequence>MMYSIWAPGWTGGGGCGLSRWGKSSARVFPRAYGLALGRLEEHLRVIMGDEVLRALRALLRTTIALIFVLAEFPFSKLEFSSGITWLRVNLPPLISLQASQ</sequence>
<reference evidence="2" key="1">
    <citation type="journal article" date="2010" name="Genome Res.">
        <title>Population genomic sequencing of Coccidioides fungi reveals recent hybridization and transposon control.</title>
        <authorList>
            <person name="Neafsey D.E."/>
            <person name="Barker B.M."/>
            <person name="Sharpton T.J."/>
            <person name="Stajich J.E."/>
            <person name="Park D.J."/>
            <person name="Whiston E."/>
            <person name="Hung C.-Y."/>
            <person name="McMahan C."/>
            <person name="White J."/>
            <person name="Sykes S."/>
            <person name="Heiman D."/>
            <person name="Young S."/>
            <person name="Zeng Q."/>
            <person name="Abouelleil A."/>
            <person name="Aftuck L."/>
            <person name="Bessette D."/>
            <person name="Brown A."/>
            <person name="FitzGerald M."/>
            <person name="Lui A."/>
            <person name="Macdonald J.P."/>
            <person name="Priest M."/>
            <person name="Orbach M.J."/>
            <person name="Galgiani J.N."/>
            <person name="Kirkland T.N."/>
            <person name="Cole G.T."/>
            <person name="Birren B.W."/>
            <person name="Henn M.R."/>
            <person name="Taylor J.W."/>
            <person name="Rounsley S.D."/>
        </authorList>
    </citation>
    <scope>NUCLEOTIDE SEQUENCE [LARGE SCALE GENOMIC DNA]</scope>
    <source>
        <strain evidence="2">RMSCC 757 / Silveira</strain>
    </source>
</reference>
<proteinExistence type="predicted"/>
<keyword evidence="2" id="KW-1185">Reference proteome</keyword>